<evidence type="ECO:0000313" key="2">
    <source>
        <dbReference type="EMBL" id="RKT38027.1"/>
    </source>
</evidence>
<keyword evidence="3" id="KW-1185">Reference proteome</keyword>
<feature type="region of interest" description="Disordered" evidence="1">
    <location>
        <begin position="1"/>
        <end position="21"/>
    </location>
</feature>
<protein>
    <submittedName>
        <fullName evidence="2">Uncharacterized protein DUF3780</fullName>
    </submittedName>
</protein>
<evidence type="ECO:0000256" key="1">
    <source>
        <dbReference type="SAM" id="MobiDB-lite"/>
    </source>
</evidence>
<dbReference type="OrthoDB" id="67865at2"/>
<name>A0A495UPR9_9GAMM</name>
<proteinExistence type="predicted"/>
<dbReference type="Pfam" id="PF12635">
    <property type="entry name" value="DUF3780"/>
    <property type="match status" value="1"/>
</dbReference>
<dbReference type="AlphaFoldDB" id="A0A495UPR9"/>
<reference evidence="2 3" key="1">
    <citation type="submission" date="2018-10" db="EMBL/GenBank/DDBJ databases">
        <title>Genomic Encyclopedia of Archaeal and Bacterial Type Strains, Phase II (KMG-II): from individual species to whole genera.</title>
        <authorList>
            <person name="Goeker M."/>
        </authorList>
    </citation>
    <scope>NUCLEOTIDE SEQUENCE [LARGE SCALE GENOMIC DNA]</scope>
    <source>
        <strain evidence="2 3">DSM 235</strain>
    </source>
</reference>
<dbReference type="EMBL" id="RBXL01000002">
    <property type="protein sequence ID" value="RKT38027.1"/>
    <property type="molecule type" value="Genomic_DNA"/>
</dbReference>
<gene>
    <name evidence="2" type="ORF">BDD21_5552</name>
</gene>
<comment type="caution">
    <text evidence="2">The sequence shown here is derived from an EMBL/GenBank/DDBJ whole genome shotgun (WGS) entry which is preliminary data.</text>
</comment>
<evidence type="ECO:0000313" key="3">
    <source>
        <dbReference type="Proteomes" id="UP000274556"/>
    </source>
</evidence>
<organism evidence="2 3">
    <name type="scientific">Thiocapsa rosea</name>
    <dbReference type="NCBI Taxonomy" id="69360"/>
    <lineage>
        <taxon>Bacteria</taxon>
        <taxon>Pseudomonadati</taxon>
        <taxon>Pseudomonadota</taxon>
        <taxon>Gammaproteobacteria</taxon>
        <taxon>Chromatiales</taxon>
        <taxon>Chromatiaceae</taxon>
        <taxon>Thiocapsa</taxon>
    </lineage>
</organism>
<dbReference type="NCBIfam" id="NF042961">
    <property type="entry name" value="DUF3780_antiphage"/>
    <property type="match status" value="1"/>
</dbReference>
<sequence length="210" mass="23203">MNAGLPKTVSSPPKAPAKRAAYAHPTRGFGVPATSDPHHFVVAIPRGNTAPILIREHLGMGSESAREQVIDRVLLERARWSAIRAEVQRAFNARLAEHNLAGGTWKVGETPVDRLLGKELCILAWAVERLDPEKIRVAVRNWLALRPEERWWLFGMTAVATGGPQDAEKGWRVALRFALGDVAQNAQLKTRMLPEQAGPQEHGTLPLFHD</sequence>
<dbReference type="RefSeq" id="WP_120800306.1">
    <property type="nucleotide sequence ID" value="NZ_RBXL01000002.1"/>
</dbReference>
<dbReference type="Proteomes" id="UP000274556">
    <property type="component" value="Unassembled WGS sequence"/>
</dbReference>
<accession>A0A495UPR9</accession>
<dbReference type="InterPro" id="IPR024220">
    <property type="entry name" value="DUF3780"/>
</dbReference>